<dbReference type="SUPFAM" id="SSF53163">
    <property type="entry name" value="HybD-like"/>
    <property type="match status" value="1"/>
</dbReference>
<comment type="subunit">
    <text evidence="4">Homotetramer.</text>
</comment>
<evidence type="ECO:0000313" key="8">
    <source>
        <dbReference type="Proteomes" id="UP000434475"/>
    </source>
</evidence>
<comment type="PTM">
    <text evidence="4">Autoproteolytically processed. The inactive tetrameric zymogen termed p46 autoprocesses to a smaller form termed p41, which is active only during spore germination.</text>
</comment>
<dbReference type="AlphaFoldDB" id="A0A6I2R6V2"/>
<feature type="propeptide" id="PRO_5035005371" evidence="4">
    <location>
        <begin position="1"/>
        <end position="32"/>
    </location>
</feature>
<reference evidence="7 8" key="1">
    <citation type="journal article" date="2019" name="Nat. Med.">
        <title>A library of human gut bacterial isolates paired with longitudinal multiomics data enables mechanistic microbiome research.</title>
        <authorList>
            <person name="Poyet M."/>
            <person name="Groussin M."/>
            <person name="Gibbons S.M."/>
            <person name="Avila-Pacheco J."/>
            <person name="Jiang X."/>
            <person name="Kearney S.M."/>
            <person name="Perrotta A.R."/>
            <person name="Berdy B."/>
            <person name="Zhao S."/>
            <person name="Lieberman T.D."/>
            <person name="Swanson P.K."/>
            <person name="Smith M."/>
            <person name="Roesemann S."/>
            <person name="Alexander J.E."/>
            <person name="Rich S.A."/>
            <person name="Livny J."/>
            <person name="Vlamakis H."/>
            <person name="Clish C."/>
            <person name="Bullock K."/>
            <person name="Deik A."/>
            <person name="Scott J."/>
            <person name="Pierce K.A."/>
            <person name="Xavier R.J."/>
            <person name="Alm E.J."/>
        </authorList>
    </citation>
    <scope>NUCLEOTIDE SEQUENCE [LARGE SCALE GENOMIC DNA]</scope>
    <source>
        <strain evidence="5 8">BIOML-A2</strain>
        <strain evidence="6 7">BIOML-A5</strain>
    </source>
</reference>
<accession>A0A6I2R6V2</accession>
<name>A0A6I2R6V2_FLAPL</name>
<dbReference type="GO" id="GO:0006508">
    <property type="term" value="P:proteolysis"/>
    <property type="evidence" value="ECO:0007669"/>
    <property type="project" value="UniProtKB-UniRule"/>
</dbReference>
<keyword evidence="2 4" id="KW-0378">Hydrolase</keyword>
<keyword evidence="3 4" id="KW-0865">Zymogen</keyword>
<dbReference type="Proteomes" id="UP000434475">
    <property type="component" value="Unassembled WGS sequence"/>
</dbReference>
<organism evidence="5 8">
    <name type="scientific">Flavonifractor plautii</name>
    <name type="common">Fusobacterium plautii</name>
    <dbReference type="NCBI Taxonomy" id="292800"/>
    <lineage>
        <taxon>Bacteria</taxon>
        <taxon>Bacillati</taxon>
        <taxon>Bacillota</taxon>
        <taxon>Clostridia</taxon>
        <taxon>Eubacteriales</taxon>
        <taxon>Oscillospiraceae</taxon>
        <taxon>Flavonifractor</taxon>
    </lineage>
</organism>
<gene>
    <name evidence="4" type="primary">gpr</name>
    <name evidence="6" type="ORF">GKE90_08760</name>
    <name evidence="5" type="ORF">GKE97_15555</name>
</gene>
<comment type="function">
    <text evidence="4">Initiates the rapid degradation of small, acid-soluble proteins during spore germination.</text>
</comment>
<dbReference type="GO" id="GO:0009847">
    <property type="term" value="P:spore germination"/>
    <property type="evidence" value="ECO:0007669"/>
    <property type="project" value="UniProtKB-UniRule"/>
</dbReference>
<evidence type="ECO:0000313" key="6">
    <source>
        <dbReference type="EMBL" id="MSB48787.1"/>
    </source>
</evidence>
<evidence type="ECO:0000256" key="2">
    <source>
        <dbReference type="ARBA" id="ARBA00022801"/>
    </source>
</evidence>
<dbReference type="Proteomes" id="UP000429811">
    <property type="component" value="Unassembled WGS sequence"/>
</dbReference>
<feature type="chain" id="PRO_5035005370" description="Germination protease" evidence="4">
    <location>
        <begin position="33"/>
        <end position="326"/>
    </location>
</feature>
<evidence type="ECO:0000256" key="4">
    <source>
        <dbReference type="HAMAP-Rule" id="MF_00626"/>
    </source>
</evidence>
<dbReference type="InterPro" id="IPR023430">
    <property type="entry name" value="Pept_HybD-like_dom_sf"/>
</dbReference>
<dbReference type="EC" id="3.4.24.78" evidence="4"/>
<dbReference type="NCBIfam" id="TIGR01441">
    <property type="entry name" value="GPR"/>
    <property type="match status" value="1"/>
</dbReference>
<sequence length="326" mass="33740">MEALCAKNRGIWCHQHHILGYGGTYMLKRRTDLALEAAQLWQESAGEAGTLPGVESEESTREGYPVTTVRIRDEAGARALGKPVGTYVTLELDGLARREEDAFGRAARALAAELGALLGLAPGAPALVVGLGNRAITPDNIGPKAADQTMVTRHLVERVPEHFGSFRPVAALAAGVLGTTGMESGELVRAVAETLRPACVIAVDALASRSLRRVCRTIQLADTGITPGSGVGNARAALNAETLGVPVIAVGVPTVVDAATLTCDVLAEAGKGELNPAALQGAGDGLIVTPKDIDTQVHDLAKVIGYGINLALHTGLTIGDVELFLS</sequence>
<proteinExistence type="inferred from homology"/>
<comment type="similarity">
    <text evidence="4">Belongs to the peptidase A25 family.</text>
</comment>
<dbReference type="EMBL" id="WKPR01000017">
    <property type="protein sequence ID" value="MSB20926.1"/>
    <property type="molecule type" value="Genomic_DNA"/>
</dbReference>
<dbReference type="InterPro" id="IPR005080">
    <property type="entry name" value="Peptidase_A25"/>
</dbReference>
<protein>
    <recommendedName>
        <fullName evidence="4">Germination protease</fullName>
        <ecNumber evidence="4">3.4.24.78</ecNumber>
    </recommendedName>
    <alternativeName>
        <fullName evidence="4">GPR endopeptidase</fullName>
    </alternativeName>
    <alternativeName>
        <fullName evidence="4">Germination proteinase</fullName>
    </alternativeName>
    <alternativeName>
        <fullName evidence="4">Spore protease</fullName>
    </alternativeName>
</protein>
<dbReference type="Pfam" id="PF03418">
    <property type="entry name" value="Peptidase_A25"/>
    <property type="match status" value="1"/>
</dbReference>
<dbReference type="PIRSF" id="PIRSF019549">
    <property type="entry name" value="Peptidase_A25"/>
    <property type="match status" value="1"/>
</dbReference>
<evidence type="ECO:0000256" key="1">
    <source>
        <dbReference type="ARBA" id="ARBA00022670"/>
    </source>
</evidence>
<dbReference type="HAMAP" id="MF_00626">
    <property type="entry name" value="Germination_prot"/>
    <property type="match status" value="1"/>
</dbReference>
<keyword evidence="1 4" id="KW-0645">Protease</keyword>
<dbReference type="GO" id="GO:0004222">
    <property type="term" value="F:metalloendopeptidase activity"/>
    <property type="evidence" value="ECO:0007669"/>
    <property type="project" value="UniProtKB-UniRule"/>
</dbReference>
<dbReference type="EMBL" id="WKPO01000009">
    <property type="protein sequence ID" value="MSB48787.1"/>
    <property type="molecule type" value="Genomic_DNA"/>
</dbReference>
<comment type="caution">
    <text evidence="5">The sequence shown here is derived from an EMBL/GenBank/DDBJ whole genome shotgun (WGS) entry which is preliminary data.</text>
</comment>
<evidence type="ECO:0000256" key="3">
    <source>
        <dbReference type="ARBA" id="ARBA00023145"/>
    </source>
</evidence>
<dbReference type="Gene3D" id="3.40.50.1450">
    <property type="entry name" value="HybD-like"/>
    <property type="match status" value="1"/>
</dbReference>
<comment type="catalytic activity">
    <reaction evidence="4">
        <text>Endopeptidase action with P4 Glu or Asp, P1 preferably Glu &gt; Asp, P1' hydrophobic and P2' Ala.</text>
        <dbReference type="EC" id="3.4.24.78"/>
    </reaction>
</comment>
<evidence type="ECO:0000313" key="5">
    <source>
        <dbReference type="EMBL" id="MSB20926.1"/>
    </source>
</evidence>
<evidence type="ECO:0000313" key="7">
    <source>
        <dbReference type="Proteomes" id="UP000429811"/>
    </source>
</evidence>